<protein>
    <submittedName>
        <fullName evidence="2">Uncharacterized protein</fullName>
    </submittedName>
</protein>
<feature type="compositionally biased region" description="Low complexity" evidence="1">
    <location>
        <begin position="357"/>
        <end position="366"/>
    </location>
</feature>
<feature type="compositionally biased region" description="Basic and acidic residues" evidence="1">
    <location>
        <begin position="576"/>
        <end position="589"/>
    </location>
</feature>
<name>A0A8R7PS03_TRIUA</name>
<feature type="region of interest" description="Disordered" evidence="1">
    <location>
        <begin position="160"/>
        <end position="189"/>
    </location>
</feature>
<feature type="compositionally biased region" description="Basic and acidic residues" evidence="1">
    <location>
        <begin position="504"/>
        <end position="521"/>
    </location>
</feature>
<evidence type="ECO:0000313" key="2">
    <source>
        <dbReference type="EnsemblPlants" id="TuG1812G0300002169.01.T01"/>
    </source>
</evidence>
<feature type="region of interest" description="Disordered" evidence="1">
    <location>
        <begin position="411"/>
        <end position="471"/>
    </location>
</feature>
<reference evidence="3" key="1">
    <citation type="journal article" date="2013" name="Nature">
        <title>Draft genome of the wheat A-genome progenitor Triticum urartu.</title>
        <authorList>
            <person name="Ling H.Q."/>
            <person name="Zhao S."/>
            <person name="Liu D."/>
            <person name="Wang J."/>
            <person name="Sun H."/>
            <person name="Zhang C."/>
            <person name="Fan H."/>
            <person name="Li D."/>
            <person name="Dong L."/>
            <person name="Tao Y."/>
            <person name="Gao C."/>
            <person name="Wu H."/>
            <person name="Li Y."/>
            <person name="Cui Y."/>
            <person name="Guo X."/>
            <person name="Zheng S."/>
            <person name="Wang B."/>
            <person name="Yu K."/>
            <person name="Liang Q."/>
            <person name="Yang W."/>
            <person name="Lou X."/>
            <person name="Chen J."/>
            <person name="Feng M."/>
            <person name="Jian J."/>
            <person name="Zhang X."/>
            <person name="Luo G."/>
            <person name="Jiang Y."/>
            <person name="Liu J."/>
            <person name="Wang Z."/>
            <person name="Sha Y."/>
            <person name="Zhang B."/>
            <person name="Wu H."/>
            <person name="Tang D."/>
            <person name="Shen Q."/>
            <person name="Xue P."/>
            <person name="Zou S."/>
            <person name="Wang X."/>
            <person name="Liu X."/>
            <person name="Wang F."/>
            <person name="Yang Y."/>
            <person name="An X."/>
            <person name="Dong Z."/>
            <person name="Zhang K."/>
            <person name="Zhang X."/>
            <person name="Luo M.C."/>
            <person name="Dvorak J."/>
            <person name="Tong Y."/>
            <person name="Wang J."/>
            <person name="Yang H."/>
            <person name="Li Z."/>
            <person name="Wang D."/>
            <person name="Zhang A."/>
            <person name="Wang J."/>
        </authorList>
    </citation>
    <scope>NUCLEOTIDE SEQUENCE</scope>
    <source>
        <strain evidence="3">cv. G1812</strain>
    </source>
</reference>
<sequence length="656" mass="73439">MHRGIRDTSANYKLWLEYRNGEREKEEGKEAAAAVRDPLDTLLVASSPLTYSWQRFNVCTAQPSPYAVHGWAGRLGGLLTSANGGDAAAGDRRRRVHAGRHDGPLRQPGHPIQLRRLESLLLRSCVRGVRADGALWYRVQPGAVPDEGAAPGHGALRQQRHQLGRHQPHHARPRRLHRRRPPRTLPHLHGRLRHLPSRNVPADHGRVAAVAEAAGVRHRHGGPELRAQGVEPAAGRVLSGPVHPRRRHRRHQAQHLHHRRRPVRQARAAGAPAEALLLQLVDVQHLPGHALRQHRPRLHPGQDRLDRRLRAPHHRPRRLHRRVHRRNAPVPPQADLTRELPRQDGRGHRRRRPQVPRPGARGPARPARARPRALRQEKDVPAAPHAEFQCAEQSGGEDRDREHVAVVAEHGDAGGGDEADAQDASRAVHHVRAERDAGPDQHAVREAGHDAGAARRRLRHPAGEPAGVRDRLHARLRRALRPPLRALHAAPDKEPAGHLAAPADGRRARPPHRDHDGRVGDRAAPPGRGARERRARQQGHDGPALHLRAAPAVPVHGRRRRLPGGGQDRVLLRPGARGDEEPRHVLRHDQPRRRQLPQQLPAVDGVARHAAARRRTWRLDPEQPQRLAAGPLLRLLRRAQLRQPPRLLRRVPDVRV</sequence>
<feature type="compositionally biased region" description="Basic and acidic residues" evidence="1">
    <location>
        <begin position="431"/>
        <end position="453"/>
    </location>
</feature>
<feature type="compositionally biased region" description="Basic residues" evidence="1">
    <location>
        <begin position="243"/>
        <end position="263"/>
    </location>
</feature>
<proteinExistence type="predicted"/>
<dbReference type="Proteomes" id="UP000015106">
    <property type="component" value="Chromosome 3"/>
</dbReference>
<evidence type="ECO:0000256" key="1">
    <source>
        <dbReference type="SAM" id="MobiDB-lite"/>
    </source>
</evidence>
<accession>A0A8R7PS03</accession>
<keyword evidence="3" id="KW-1185">Reference proteome</keyword>
<feature type="region of interest" description="Disordered" evidence="1">
    <location>
        <begin position="236"/>
        <end position="263"/>
    </location>
</feature>
<feature type="compositionally biased region" description="Basic residues" evidence="1">
    <location>
        <begin position="310"/>
        <end position="327"/>
    </location>
</feature>
<dbReference type="AlphaFoldDB" id="A0A8R7PS03"/>
<feature type="region of interest" description="Disordered" evidence="1">
    <location>
        <begin position="485"/>
        <end position="598"/>
    </location>
</feature>
<dbReference type="Gramene" id="TuG1812G0300002169.01.T01">
    <property type="protein sequence ID" value="TuG1812G0300002169.01.T01"/>
    <property type="gene ID" value="TuG1812G0300002169.01"/>
</dbReference>
<dbReference type="EnsemblPlants" id="TuG1812G0300002169.01.T01">
    <property type="protein sequence ID" value="TuG1812G0300002169.01.T01"/>
    <property type="gene ID" value="TuG1812G0300002169.01"/>
</dbReference>
<feature type="region of interest" description="Disordered" evidence="1">
    <location>
        <begin position="289"/>
        <end position="385"/>
    </location>
</feature>
<evidence type="ECO:0000313" key="3">
    <source>
        <dbReference type="Proteomes" id="UP000015106"/>
    </source>
</evidence>
<organism evidence="2 3">
    <name type="scientific">Triticum urartu</name>
    <name type="common">Red wild einkorn</name>
    <name type="synonym">Crithodium urartu</name>
    <dbReference type="NCBI Taxonomy" id="4572"/>
    <lineage>
        <taxon>Eukaryota</taxon>
        <taxon>Viridiplantae</taxon>
        <taxon>Streptophyta</taxon>
        <taxon>Embryophyta</taxon>
        <taxon>Tracheophyta</taxon>
        <taxon>Spermatophyta</taxon>
        <taxon>Magnoliopsida</taxon>
        <taxon>Liliopsida</taxon>
        <taxon>Poales</taxon>
        <taxon>Poaceae</taxon>
        <taxon>BOP clade</taxon>
        <taxon>Pooideae</taxon>
        <taxon>Triticodae</taxon>
        <taxon>Triticeae</taxon>
        <taxon>Triticinae</taxon>
        <taxon>Triticum</taxon>
    </lineage>
</organism>
<reference evidence="2" key="3">
    <citation type="submission" date="2022-06" db="UniProtKB">
        <authorList>
            <consortium name="EnsemblPlants"/>
        </authorList>
    </citation>
    <scope>IDENTIFICATION</scope>
</reference>
<feature type="compositionally biased region" description="Basic and acidic residues" evidence="1">
    <location>
        <begin position="300"/>
        <end position="309"/>
    </location>
</feature>
<feature type="compositionally biased region" description="Basic and acidic residues" evidence="1">
    <location>
        <begin position="336"/>
        <end position="346"/>
    </location>
</feature>
<reference evidence="2" key="2">
    <citation type="submission" date="2018-03" db="EMBL/GenBank/DDBJ databases">
        <title>The Triticum urartu genome reveals the dynamic nature of wheat genome evolution.</title>
        <authorList>
            <person name="Ling H."/>
            <person name="Ma B."/>
            <person name="Shi X."/>
            <person name="Liu H."/>
            <person name="Dong L."/>
            <person name="Sun H."/>
            <person name="Cao Y."/>
            <person name="Gao Q."/>
            <person name="Zheng S."/>
            <person name="Li Y."/>
            <person name="Yu Y."/>
            <person name="Du H."/>
            <person name="Qi M."/>
            <person name="Li Y."/>
            <person name="Yu H."/>
            <person name="Cui Y."/>
            <person name="Wang N."/>
            <person name="Chen C."/>
            <person name="Wu H."/>
            <person name="Zhao Y."/>
            <person name="Zhang J."/>
            <person name="Li Y."/>
            <person name="Zhou W."/>
            <person name="Zhang B."/>
            <person name="Hu W."/>
            <person name="Eijk M."/>
            <person name="Tang J."/>
            <person name="Witsenboer H."/>
            <person name="Zhao S."/>
            <person name="Li Z."/>
            <person name="Zhang A."/>
            <person name="Wang D."/>
            <person name="Liang C."/>
        </authorList>
    </citation>
    <scope>NUCLEOTIDE SEQUENCE [LARGE SCALE GENOMIC DNA]</scope>
    <source>
        <strain evidence="2">cv. G1812</strain>
    </source>
</reference>